<keyword evidence="1" id="KW-0472">Membrane</keyword>
<name>A0ABT8T5S2_9BACT</name>
<dbReference type="RefSeq" id="WP_302243796.1">
    <property type="nucleotide sequence ID" value="NZ_JAULJQ010000002.1"/>
</dbReference>
<reference evidence="2 3" key="1">
    <citation type="submission" date="2023-06" db="EMBL/GenBank/DDBJ databases">
        <title>Campylobacter magnum sp. nov., isolated from cecal contents of domestic pigs (Sus scrofa domesticus).</title>
        <authorList>
            <person name="Papic B."/>
            <person name="Gruntar I."/>
        </authorList>
    </citation>
    <scope>NUCLEOTIDE SEQUENCE [LARGE SCALE GENOMIC DNA]</scope>
    <source>
        <strain evidence="3">34484-21</strain>
    </source>
</reference>
<accession>A0ABT8T5S2</accession>
<sequence length="54" mass="5910">MLDLIKNIGLGLFVNGSFALINGNFDIASFIITFGSIALMWACIYLSKRRKNGA</sequence>
<dbReference type="EMBL" id="JAULJQ010000002">
    <property type="protein sequence ID" value="MDO2409010.1"/>
    <property type="molecule type" value="Genomic_DNA"/>
</dbReference>
<evidence type="ECO:0000313" key="2">
    <source>
        <dbReference type="EMBL" id="MDO2409010.1"/>
    </source>
</evidence>
<feature type="transmembrane region" description="Helical" evidence="1">
    <location>
        <begin position="27"/>
        <end position="46"/>
    </location>
</feature>
<evidence type="ECO:0000313" key="3">
    <source>
        <dbReference type="Proteomes" id="UP001171111"/>
    </source>
</evidence>
<keyword evidence="3" id="KW-1185">Reference proteome</keyword>
<dbReference type="Proteomes" id="UP001171111">
    <property type="component" value="Unassembled WGS sequence"/>
</dbReference>
<evidence type="ECO:0000256" key="1">
    <source>
        <dbReference type="SAM" id="Phobius"/>
    </source>
</evidence>
<organism evidence="2 3">
    <name type="scientific">Campylobacter magnus</name>
    <dbReference type="NCBI Taxonomy" id="3026462"/>
    <lineage>
        <taxon>Bacteria</taxon>
        <taxon>Pseudomonadati</taxon>
        <taxon>Campylobacterota</taxon>
        <taxon>Epsilonproteobacteria</taxon>
        <taxon>Campylobacterales</taxon>
        <taxon>Campylobacteraceae</taxon>
        <taxon>Campylobacter</taxon>
    </lineage>
</organism>
<keyword evidence="1" id="KW-0812">Transmembrane</keyword>
<gene>
    <name evidence="2" type="ORF">Q2362_02705</name>
</gene>
<proteinExistence type="predicted"/>
<keyword evidence="1" id="KW-1133">Transmembrane helix</keyword>
<protein>
    <submittedName>
        <fullName evidence="2">Uncharacterized protein</fullName>
    </submittedName>
</protein>
<comment type="caution">
    <text evidence="2">The sequence shown here is derived from an EMBL/GenBank/DDBJ whole genome shotgun (WGS) entry which is preliminary data.</text>
</comment>